<keyword evidence="4" id="KW-0408">Iron</keyword>
<feature type="domain" description="Radical SAM core" evidence="7">
    <location>
        <begin position="56"/>
        <end position="295"/>
    </location>
</feature>
<dbReference type="Pfam" id="PF04055">
    <property type="entry name" value="Radical_SAM"/>
    <property type="match status" value="1"/>
</dbReference>
<dbReference type="InterPro" id="IPR013785">
    <property type="entry name" value="Aldolase_TIM"/>
</dbReference>
<evidence type="ECO:0000256" key="3">
    <source>
        <dbReference type="ARBA" id="ARBA00022723"/>
    </source>
</evidence>
<proteinExistence type="predicted"/>
<evidence type="ECO:0000313" key="8">
    <source>
        <dbReference type="EMBL" id="GAA4494927.1"/>
    </source>
</evidence>
<protein>
    <submittedName>
        <fullName evidence="8">Heme anaerobic degradation radical SAM methyltransferase ChuW/HutW</fullName>
    </submittedName>
</protein>
<comment type="cofactor">
    <cofactor evidence="1">
        <name>[4Fe-4S] cluster</name>
        <dbReference type="ChEBI" id="CHEBI:49883"/>
    </cofactor>
</comment>
<organism evidence="8 9">
    <name type="scientific">Pseudaeromonas paramecii</name>
    <dbReference type="NCBI Taxonomy" id="2138166"/>
    <lineage>
        <taxon>Bacteria</taxon>
        <taxon>Pseudomonadati</taxon>
        <taxon>Pseudomonadota</taxon>
        <taxon>Gammaproteobacteria</taxon>
        <taxon>Aeromonadales</taxon>
        <taxon>Aeromonadaceae</taxon>
        <taxon>Pseudaeromonas</taxon>
    </lineage>
</organism>
<dbReference type="RefSeq" id="WP_345010156.1">
    <property type="nucleotide sequence ID" value="NZ_BAABFC010000003.1"/>
</dbReference>
<dbReference type="InterPro" id="IPR007197">
    <property type="entry name" value="rSAM"/>
</dbReference>
<keyword evidence="8" id="KW-0489">Methyltransferase</keyword>
<keyword evidence="2" id="KW-0949">S-adenosyl-L-methionine</keyword>
<evidence type="ECO:0000259" key="7">
    <source>
        <dbReference type="PROSITE" id="PS51918"/>
    </source>
</evidence>
<evidence type="ECO:0000256" key="5">
    <source>
        <dbReference type="ARBA" id="ARBA00023014"/>
    </source>
</evidence>
<dbReference type="EMBL" id="BAABFC010000003">
    <property type="protein sequence ID" value="GAA4494927.1"/>
    <property type="molecule type" value="Genomic_DNA"/>
</dbReference>
<keyword evidence="8" id="KW-0808">Transferase</keyword>
<name>A0ABP8PZ33_9GAMM</name>
<dbReference type="GO" id="GO:0008168">
    <property type="term" value="F:methyltransferase activity"/>
    <property type="evidence" value="ECO:0007669"/>
    <property type="project" value="UniProtKB-KW"/>
</dbReference>
<feature type="region of interest" description="Disordered" evidence="6">
    <location>
        <begin position="446"/>
        <end position="480"/>
    </location>
</feature>
<dbReference type="PROSITE" id="PS51918">
    <property type="entry name" value="RADICAL_SAM"/>
    <property type="match status" value="1"/>
</dbReference>
<dbReference type="SFLD" id="SFLDF00311">
    <property type="entry name" value="heme_degradation_proteins_(Hut"/>
    <property type="match status" value="1"/>
</dbReference>
<evidence type="ECO:0000256" key="4">
    <source>
        <dbReference type="ARBA" id="ARBA00023004"/>
    </source>
</evidence>
<keyword evidence="9" id="KW-1185">Reference proteome</keyword>
<dbReference type="InterPro" id="IPR006638">
    <property type="entry name" value="Elp3/MiaA/NifB-like_rSAM"/>
</dbReference>
<dbReference type="CDD" id="cd01335">
    <property type="entry name" value="Radical_SAM"/>
    <property type="match status" value="1"/>
</dbReference>
<evidence type="ECO:0000256" key="1">
    <source>
        <dbReference type="ARBA" id="ARBA00001966"/>
    </source>
</evidence>
<dbReference type="GO" id="GO:0032259">
    <property type="term" value="P:methylation"/>
    <property type="evidence" value="ECO:0007669"/>
    <property type="project" value="UniProtKB-KW"/>
</dbReference>
<sequence>MNIAALDDSILGRHTPDPLQFAFTGKTQAHAGRGGRPILDPALQSLTLEAQLAGQPAAGRPRCLYLHIPFCRVRCTFCNFFENAASPAWIETYLHHFYDELARKADSAWAQAAPFDAVYVGGGTPTDLTAAQLQTLGEEIRRRFPLADDCELTLEGRLNRFDDARFEASLTAGFNRFSFGVQSFDTRVRKAAKRLDDRGEVLQRIEQLVARDAAPIILDLLFGLPWQDESCWQQDIADFLDSGAHGVDLYQLIQMPGTRLSELVAQGRQPVPANVPTRARMYAYGANTLEQAGLQRLSVCHWARDARERSRYNSLAKTSADVLPIGAGAGGQINGVALMQTRNLQDYQQQCGEGRWPLAMLMAPAQHGRRDGLIKASFDKGVLDGTVWAAQGQDGLFEQLRPLLNVWQERGLVDLADNRAELTLAGRFWSVNMAQGALLALQQEDHSKENVDVTQRTGGGAHSAPRGSNHPSHGGATGRH</sequence>
<dbReference type="InterPro" id="IPR026332">
    <property type="entry name" value="HutW"/>
</dbReference>
<dbReference type="SUPFAM" id="SSF102114">
    <property type="entry name" value="Radical SAM enzymes"/>
    <property type="match status" value="1"/>
</dbReference>
<keyword evidence="5" id="KW-0411">Iron-sulfur</keyword>
<evidence type="ECO:0000256" key="6">
    <source>
        <dbReference type="SAM" id="MobiDB-lite"/>
    </source>
</evidence>
<comment type="caution">
    <text evidence="8">The sequence shown here is derived from an EMBL/GenBank/DDBJ whole genome shotgun (WGS) entry which is preliminary data.</text>
</comment>
<dbReference type="InterPro" id="IPR034505">
    <property type="entry name" value="Coproporphyrinogen-III_oxidase"/>
</dbReference>
<keyword evidence="3" id="KW-0479">Metal-binding</keyword>
<reference evidence="9" key="1">
    <citation type="journal article" date="2019" name="Int. J. Syst. Evol. Microbiol.">
        <title>The Global Catalogue of Microorganisms (GCM) 10K type strain sequencing project: providing services to taxonomists for standard genome sequencing and annotation.</title>
        <authorList>
            <consortium name="The Broad Institute Genomics Platform"/>
            <consortium name="The Broad Institute Genome Sequencing Center for Infectious Disease"/>
            <person name="Wu L."/>
            <person name="Ma J."/>
        </authorList>
    </citation>
    <scope>NUCLEOTIDE SEQUENCE [LARGE SCALE GENOMIC DNA]</scope>
    <source>
        <strain evidence="9">JCM 32226</strain>
    </source>
</reference>
<dbReference type="SFLD" id="SFLDG01065">
    <property type="entry name" value="anaerobic_coproporphyrinogen-I"/>
    <property type="match status" value="1"/>
</dbReference>
<dbReference type="PANTHER" id="PTHR13932">
    <property type="entry name" value="COPROPORPHYRINIGEN III OXIDASE"/>
    <property type="match status" value="1"/>
</dbReference>
<dbReference type="InterPro" id="IPR058240">
    <property type="entry name" value="rSAM_sf"/>
</dbReference>
<evidence type="ECO:0000256" key="2">
    <source>
        <dbReference type="ARBA" id="ARBA00022691"/>
    </source>
</evidence>
<dbReference type="Proteomes" id="UP001501321">
    <property type="component" value="Unassembled WGS sequence"/>
</dbReference>
<dbReference type="PANTHER" id="PTHR13932:SF9">
    <property type="entry name" value="COPROPORPHYRINOGEN III OXIDASE"/>
    <property type="match status" value="1"/>
</dbReference>
<dbReference type="NCBIfam" id="TIGR04107">
    <property type="entry name" value="rSAM_HutW"/>
    <property type="match status" value="1"/>
</dbReference>
<dbReference type="Gene3D" id="3.20.20.70">
    <property type="entry name" value="Aldolase class I"/>
    <property type="match status" value="1"/>
</dbReference>
<gene>
    <name evidence="8" type="primary">hutW</name>
    <name evidence="8" type="ORF">GCM10023095_07330</name>
</gene>
<evidence type="ECO:0000313" key="9">
    <source>
        <dbReference type="Proteomes" id="UP001501321"/>
    </source>
</evidence>
<dbReference type="SFLD" id="SFLDS00029">
    <property type="entry name" value="Radical_SAM"/>
    <property type="match status" value="1"/>
</dbReference>
<accession>A0ABP8PZ33</accession>
<dbReference type="SMART" id="SM00729">
    <property type="entry name" value="Elp3"/>
    <property type="match status" value="1"/>
</dbReference>